<dbReference type="AlphaFoldDB" id="A0A2W5MZC3"/>
<dbReference type="Pfam" id="PF02515">
    <property type="entry name" value="CoA_transf_3"/>
    <property type="match status" value="2"/>
</dbReference>
<comment type="caution">
    <text evidence="2">The sequence shown here is derived from an EMBL/GenBank/DDBJ whole genome shotgun (WGS) entry which is preliminary data.</text>
</comment>
<sequence>MRVIVLGGNPELIIYADLMEKCGAEVEIVADPDPAAPPEGPVDVLAFSSDTLAPTLIEALSPAAGCVLCDIAGGTDAFAASPDLLSEYEMQAATGLVDTTGFPGLPPTRSRVPFIALSTALYAASATLAAQAAPRADDAPRHVSASRLLTALNALTTYLPAALLGGDPSRIGNNHPASAPWNGYPTADGWILICTSKDDQWNRLRDATGDAALCDPRFDLHADRITRREELDALIADWTRAHSTTECVRALERVSIPVGPILTMGELFDDPNFALRQPAARAVRGDTGAVARAISLFRKTALAEALDRAPAPPVLRGGPAGPLEGLRVVELGQFTTAPLAGRHLAALGADVLKVEPAGGEPARQWAPLVGGVSHYFTITNTGKRIEKRNLRDPANLAWLKEQIRDCHVLVENMRPGVLAGLGLSSAELRALNPGLVLCGVSGFGAYGAYPGRAAYDTVIQGMSGMMDLTRGAGGPVKVGISAADILGAQVALLAILAALCGPDSAGGRFIDISMQDVAAYATTLSAIGGLGREYESGDARPARSVKEIARSARFRALATEVPDDAGNMRVSVVLPYRLERPSIPAPPPR</sequence>
<dbReference type="InterPro" id="IPR003673">
    <property type="entry name" value="CoA-Trfase_fam_III"/>
</dbReference>
<dbReference type="EMBL" id="QFPW01000041">
    <property type="protein sequence ID" value="PZQ45718.1"/>
    <property type="molecule type" value="Genomic_DNA"/>
</dbReference>
<accession>A0A2W5MZC3</accession>
<evidence type="ECO:0000313" key="2">
    <source>
        <dbReference type="EMBL" id="PZQ45718.1"/>
    </source>
</evidence>
<dbReference type="PANTHER" id="PTHR48207:SF3">
    <property type="entry name" value="SUCCINATE--HYDROXYMETHYLGLUTARATE COA-TRANSFERASE"/>
    <property type="match status" value="1"/>
</dbReference>
<dbReference type="GO" id="GO:0008410">
    <property type="term" value="F:CoA-transferase activity"/>
    <property type="evidence" value="ECO:0007669"/>
    <property type="project" value="TreeGrafter"/>
</dbReference>
<dbReference type="Proteomes" id="UP000249185">
    <property type="component" value="Unassembled WGS sequence"/>
</dbReference>
<name>A0A2W5MZC3_RHOSU</name>
<proteinExistence type="predicted"/>
<gene>
    <name evidence="2" type="ORF">DI556_22135</name>
</gene>
<keyword evidence="1 2" id="KW-0808">Transferase</keyword>
<organism evidence="2 3">
    <name type="scientific">Rhodovulum sulfidophilum</name>
    <name type="common">Rhodobacter sulfidophilus</name>
    <dbReference type="NCBI Taxonomy" id="35806"/>
    <lineage>
        <taxon>Bacteria</taxon>
        <taxon>Pseudomonadati</taxon>
        <taxon>Pseudomonadota</taxon>
        <taxon>Alphaproteobacteria</taxon>
        <taxon>Rhodobacterales</taxon>
        <taxon>Paracoccaceae</taxon>
        <taxon>Rhodovulum</taxon>
    </lineage>
</organism>
<dbReference type="Gene3D" id="3.40.50.10540">
    <property type="entry name" value="Crotonobetainyl-coa:carnitine coa-transferase, domain 1"/>
    <property type="match status" value="2"/>
</dbReference>
<dbReference type="SUPFAM" id="SSF89796">
    <property type="entry name" value="CoA-transferase family III (CaiB/BaiF)"/>
    <property type="match status" value="2"/>
</dbReference>
<dbReference type="Gene3D" id="3.30.1540.10">
    <property type="entry name" value="formyl-coa transferase, domain 3"/>
    <property type="match status" value="1"/>
</dbReference>
<dbReference type="InterPro" id="IPR023606">
    <property type="entry name" value="CoA-Trfase_III_dom_1_sf"/>
</dbReference>
<protein>
    <submittedName>
        <fullName evidence="2">Acyl-CoA transferase</fullName>
    </submittedName>
</protein>
<reference evidence="2 3" key="1">
    <citation type="submission" date="2017-08" db="EMBL/GenBank/DDBJ databases">
        <title>Infants hospitalized years apart are colonized by the same room-sourced microbial strains.</title>
        <authorList>
            <person name="Brooks B."/>
            <person name="Olm M.R."/>
            <person name="Firek B.A."/>
            <person name="Baker R."/>
            <person name="Thomas B.C."/>
            <person name="Morowitz M.J."/>
            <person name="Banfield J.F."/>
        </authorList>
    </citation>
    <scope>NUCLEOTIDE SEQUENCE [LARGE SCALE GENOMIC DNA]</scope>
    <source>
        <strain evidence="2">S2_005_002_R2_34</strain>
    </source>
</reference>
<evidence type="ECO:0000256" key="1">
    <source>
        <dbReference type="ARBA" id="ARBA00022679"/>
    </source>
</evidence>
<dbReference type="InterPro" id="IPR050483">
    <property type="entry name" value="CoA-transferase_III_domain"/>
</dbReference>
<evidence type="ECO:0000313" key="3">
    <source>
        <dbReference type="Proteomes" id="UP000249185"/>
    </source>
</evidence>
<dbReference type="InterPro" id="IPR044855">
    <property type="entry name" value="CoA-Trfase_III_dom3_sf"/>
</dbReference>
<dbReference type="PANTHER" id="PTHR48207">
    <property type="entry name" value="SUCCINATE--HYDROXYMETHYLGLUTARATE COA-TRANSFERASE"/>
    <property type="match status" value="1"/>
</dbReference>